<proteinExistence type="predicted"/>
<protein>
    <submittedName>
        <fullName evidence="1">Uncharacterized protein</fullName>
    </submittedName>
</protein>
<keyword evidence="2" id="KW-1185">Reference proteome</keyword>
<evidence type="ECO:0000313" key="1">
    <source>
        <dbReference type="EMBL" id="KAL2629730.1"/>
    </source>
</evidence>
<organism evidence="1 2">
    <name type="scientific">Riccia fluitans</name>
    <dbReference type="NCBI Taxonomy" id="41844"/>
    <lineage>
        <taxon>Eukaryota</taxon>
        <taxon>Viridiplantae</taxon>
        <taxon>Streptophyta</taxon>
        <taxon>Embryophyta</taxon>
        <taxon>Marchantiophyta</taxon>
        <taxon>Marchantiopsida</taxon>
        <taxon>Marchantiidae</taxon>
        <taxon>Marchantiales</taxon>
        <taxon>Ricciaceae</taxon>
        <taxon>Riccia</taxon>
    </lineage>
</organism>
<evidence type="ECO:0000313" key="2">
    <source>
        <dbReference type="Proteomes" id="UP001605036"/>
    </source>
</evidence>
<dbReference type="Proteomes" id="UP001605036">
    <property type="component" value="Unassembled WGS sequence"/>
</dbReference>
<sequence length="141" mass="16055">MSSCLLGKVSYRAVLIWARAPMCFDADRLIINSTKVTSQLHEGTYASPFSRSFFSAAAFFLFDWFPEETLSRSVRNLNQLILEWRSFWFELVVPFNKGAEATVTGSGISLYTEREQLLEAGSDLRRHATMILRAFPTRDSS</sequence>
<gene>
    <name evidence="1" type="ORF">R1flu_014416</name>
</gene>
<reference evidence="1 2" key="1">
    <citation type="submission" date="2024-09" db="EMBL/GenBank/DDBJ databases">
        <title>Chromosome-scale assembly of Riccia fluitans.</title>
        <authorList>
            <person name="Paukszto L."/>
            <person name="Sawicki J."/>
            <person name="Karawczyk K."/>
            <person name="Piernik-Szablinska J."/>
            <person name="Szczecinska M."/>
            <person name="Mazdziarz M."/>
        </authorList>
    </citation>
    <scope>NUCLEOTIDE SEQUENCE [LARGE SCALE GENOMIC DNA]</scope>
    <source>
        <strain evidence="1">Rf_01</strain>
        <tissue evidence="1">Aerial parts of the thallus</tissue>
    </source>
</reference>
<name>A0ABD1YGD7_9MARC</name>
<dbReference type="AlphaFoldDB" id="A0ABD1YGD7"/>
<dbReference type="EMBL" id="JBHFFA010000004">
    <property type="protein sequence ID" value="KAL2629730.1"/>
    <property type="molecule type" value="Genomic_DNA"/>
</dbReference>
<accession>A0ABD1YGD7</accession>
<comment type="caution">
    <text evidence="1">The sequence shown here is derived from an EMBL/GenBank/DDBJ whole genome shotgun (WGS) entry which is preliminary data.</text>
</comment>